<dbReference type="InterPro" id="IPR001138">
    <property type="entry name" value="Zn2Cys6_DnaBD"/>
</dbReference>
<evidence type="ECO:0000256" key="4">
    <source>
        <dbReference type="ARBA" id="ARBA00023163"/>
    </source>
</evidence>
<dbReference type="CDD" id="cd12148">
    <property type="entry name" value="fungal_TF_MHR"/>
    <property type="match status" value="1"/>
</dbReference>
<dbReference type="CDD" id="cd00067">
    <property type="entry name" value="GAL4"/>
    <property type="match status" value="1"/>
</dbReference>
<comment type="subcellular location">
    <subcellularLocation>
        <location evidence="1">Nucleus</location>
    </subcellularLocation>
</comment>
<evidence type="ECO:0000259" key="6">
    <source>
        <dbReference type="PROSITE" id="PS50048"/>
    </source>
</evidence>
<dbReference type="SMART" id="SM00066">
    <property type="entry name" value="GAL4"/>
    <property type="match status" value="1"/>
</dbReference>
<name>A0A9W9A8S8_9AGAR</name>
<dbReference type="GO" id="GO:0005634">
    <property type="term" value="C:nucleus"/>
    <property type="evidence" value="ECO:0007669"/>
    <property type="project" value="UniProtKB-SubCell"/>
</dbReference>
<dbReference type="SUPFAM" id="SSF57701">
    <property type="entry name" value="Zn2/Cys6 DNA-binding domain"/>
    <property type="match status" value="1"/>
</dbReference>
<evidence type="ECO:0000256" key="1">
    <source>
        <dbReference type="ARBA" id="ARBA00004123"/>
    </source>
</evidence>
<organism evidence="7 8">
    <name type="scientific">Lentinula aciculospora</name>
    <dbReference type="NCBI Taxonomy" id="153920"/>
    <lineage>
        <taxon>Eukaryota</taxon>
        <taxon>Fungi</taxon>
        <taxon>Dikarya</taxon>
        <taxon>Basidiomycota</taxon>
        <taxon>Agaricomycotina</taxon>
        <taxon>Agaricomycetes</taxon>
        <taxon>Agaricomycetidae</taxon>
        <taxon>Agaricales</taxon>
        <taxon>Marasmiineae</taxon>
        <taxon>Omphalotaceae</taxon>
        <taxon>Lentinula</taxon>
    </lineage>
</organism>
<dbReference type="GO" id="GO:0000981">
    <property type="term" value="F:DNA-binding transcription factor activity, RNA polymerase II-specific"/>
    <property type="evidence" value="ECO:0007669"/>
    <property type="project" value="InterPro"/>
</dbReference>
<dbReference type="Gene3D" id="4.10.240.10">
    <property type="entry name" value="Zn(2)-C6 fungal-type DNA-binding domain"/>
    <property type="match status" value="1"/>
</dbReference>
<proteinExistence type="predicted"/>
<sequence length="536" mass="59944">MYSKKTPHAPPISRGGACNNCKRRKMRCDGRTPICGPCIKTPSLGDCEYADIGRTHADRLQEQISILETRLGELQNRSDVNNSITLHNPYALNALSSSSRHRLAEKDLMEAFLPYASHLSFFLNGRNLVNMFSNPRSEFAERPTIALSSSMVLIGAYFRHHVSQNPNITSELVEGYLSKAIQTTSVGLSESHPHQILHTIQSHILIAQYFFLLRRALEGKWHLNKAVSLVLSARMHRIRSSLVLQNVPATSAIHATTWLPAAQNTSEEVEQINAMWNVLAMNCLWSAMEGVPASIAYTTDQGRVDTPWPLDTDNYSNATFPPNLQSSHTLQKFLAGFPDEGYSILALYVKAAVLFEQTTMFWKRYSNNAQAQALTRSLEFHGSYRTLYNLLTDLLNKIPPIRGPHEAKTRLLVIHTLVRVAIIRLQCTLGADNPSNQSSFLDMANGIIECLGKIDLDSTVFLDPIMAVILRAPATIFIRAIKLFRSPTIRNAAELQKYSDGLNQLMHILARYSMGNPLMALKSGEIQGEYESELSH</sequence>
<dbReference type="InterPro" id="IPR050815">
    <property type="entry name" value="TF_fung"/>
</dbReference>
<accession>A0A9W9A8S8</accession>
<keyword evidence="3" id="KW-0805">Transcription regulation</keyword>
<dbReference type="PANTHER" id="PTHR47338:SF29">
    <property type="entry name" value="ZN(2)-C6 FUNGAL-TYPE DOMAIN-CONTAINING PROTEIN"/>
    <property type="match status" value="1"/>
</dbReference>
<dbReference type="Pfam" id="PF00172">
    <property type="entry name" value="Zn_clus"/>
    <property type="match status" value="1"/>
</dbReference>
<comment type="caution">
    <text evidence="7">The sequence shown here is derived from an EMBL/GenBank/DDBJ whole genome shotgun (WGS) entry which is preliminary data.</text>
</comment>
<keyword evidence="2" id="KW-0479">Metal-binding</keyword>
<protein>
    <recommendedName>
        <fullName evidence="6">Zn(2)-C6 fungal-type domain-containing protein</fullName>
    </recommendedName>
</protein>
<dbReference type="GO" id="GO:0008270">
    <property type="term" value="F:zinc ion binding"/>
    <property type="evidence" value="ECO:0007669"/>
    <property type="project" value="InterPro"/>
</dbReference>
<dbReference type="AlphaFoldDB" id="A0A9W9A8S8"/>
<dbReference type="InterPro" id="IPR036864">
    <property type="entry name" value="Zn2-C6_fun-type_DNA-bd_sf"/>
</dbReference>
<dbReference type="PROSITE" id="PS00463">
    <property type="entry name" value="ZN2_CY6_FUNGAL_1"/>
    <property type="match status" value="1"/>
</dbReference>
<evidence type="ECO:0000256" key="2">
    <source>
        <dbReference type="ARBA" id="ARBA00022723"/>
    </source>
</evidence>
<keyword evidence="5" id="KW-0539">Nucleus</keyword>
<keyword evidence="8" id="KW-1185">Reference proteome</keyword>
<reference evidence="7" key="1">
    <citation type="submission" date="2022-08" db="EMBL/GenBank/DDBJ databases">
        <title>A Global Phylogenomic Analysis of the Shiitake Genus Lentinula.</title>
        <authorList>
            <consortium name="DOE Joint Genome Institute"/>
            <person name="Sierra-Patev S."/>
            <person name="Min B."/>
            <person name="Naranjo-Ortiz M."/>
            <person name="Looney B."/>
            <person name="Konkel Z."/>
            <person name="Slot J.C."/>
            <person name="Sakamoto Y."/>
            <person name="Steenwyk J.L."/>
            <person name="Rokas A."/>
            <person name="Carro J."/>
            <person name="Camarero S."/>
            <person name="Ferreira P."/>
            <person name="Molpeceres G."/>
            <person name="Ruiz-Duenas F.J."/>
            <person name="Serrano A."/>
            <person name="Henrissat B."/>
            <person name="Drula E."/>
            <person name="Hughes K.W."/>
            <person name="Mata J.L."/>
            <person name="Ishikawa N.K."/>
            <person name="Vargas-Isla R."/>
            <person name="Ushijima S."/>
            <person name="Smith C.A."/>
            <person name="Ahrendt S."/>
            <person name="Andreopoulos W."/>
            <person name="He G."/>
            <person name="Labutti K."/>
            <person name="Lipzen A."/>
            <person name="Ng V."/>
            <person name="Riley R."/>
            <person name="Sandor L."/>
            <person name="Barry K."/>
            <person name="Martinez A.T."/>
            <person name="Xiao Y."/>
            <person name="Gibbons J.G."/>
            <person name="Terashima K."/>
            <person name="Grigoriev I.V."/>
            <person name="Hibbett D.S."/>
        </authorList>
    </citation>
    <scope>NUCLEOTIDE SEQUENCE</scope>
    <source>
        <strain evidence="7">JLM2183</strain>
    </source>
</reference>
<gene>
    <name evidence="7" type="ORF">J3R30DRAFT_170644</name>
</gene>
<feature type="domain" description="Zn(2)-C6 fungal-type" evidence="6">
    <location>
        <begin position="17"/>
        <end position="49"/>
    </location>
</feature>
<dbReference type="PROSITE" id="PS50048">
    <property type="entry name" value="ZN2_CY6_FUNGAL_2"/>
    <property type="match status" value="1"/>
</dbReference>
<dbReference type="OrthoDB" id="2309723at2759"/>
<evidence type="ECO:0000313" key="8">
    <source>
        <dbReference type="Proteomes" id="UP001150266"/>
    </source>
</evidence>
<dbReference type="Proteomes" id="UP001150266">
    <property type="component" value="Unassembled WGS sequence"/>
</dbReference>
<evidence type="ECO:0000313" key="7">
    <source>
        <dbReference type="EMBL" id="KAJ4477142.1"/>
    </source>
</evidence>
<dbReference type="EMBL" id="JAOTPV010000010">
    <property type="protein sequence ID" value="KAJ4477142.1"/>
    <property type="molecule type" value="Genomic_DNA"/>
</dbReference>
<dbReference type="PANTHER" id="PTHR47338">
    <property type="entry name" value="ZN(II)2CYS6 TRANSCRIPTION FACTOR (EUROFUNG)-RELATED"/>
    <property type="match status" value="1"/>
</dbReference>
<keyword evidence="4" id="KW-0804">Transcription</keyword>
<evidence type="ECO:0000256" key="3">
    <source>
        <dbReference type="ARBA" id="ARBA00023015"/>
    </source>
</evidence>
<evidence type="ECO:0000256" key="5">
    <source>
        <dbReference type="ARBA" id="ARBA00023242"/>
    </source>
</evidence>